<dbReference type="WBParaSite" id="nRc.2.0.1.t44205-RA">
    <property type="protein sequence ID" value="nRc.2.0.1.t44205-RA"/>
    <property type="gene ID" value="nRc.2.0.1.g44205"/>
</dbReference>
<accession>A0A915L0G7</accession>
<evidence type="ECO:0000313" key="2">
    <source>
        <dbReference type="WBParaSite" id="nRc.2.0.1.t44205-RA"/>
    </source>
</evidence>
<dbReference type="AlphaFoldDB" id="A0A915L0G7"/>
<reference evidence="2" key="1">
    <citation type="submission" date="2022-11" db="UniProtKB">
        <authorList>
            <consortium name="WormBaseParasite"/>
        </authorList>
    </citation>
    <scope>IDENTIFICATION</scope>
</reference>
<name>A0A915L0G7_ROMCU</name>
<sequence>MFLVNKPGSLIARRLCRNLSVATIVTINGNLSPNSTLFNIPEENTSDVENVFQKDDVEIQFSNKMNSVDIAQWHTFDENMPTPSKKSLPSIVYFVTRVSPCSYTDRAARYLIEDKCVPVAWKTDDSVLKVLFSSTPEEFADLLYDWKDHLLTYRHYFDIVEFKISIPASKYHSSEKT</sequence>
<organism evidence="1 2">
    <name type="scientific">Romanomermis culicivorax</name>
    <name type="common">Nematode worm</name>
    <dbReference type="NCBI Taxonomy" id="13658"/>
    <lineage>
        <taxon>Eukaryota</taxon>
        <taxon>Metazoa</taxon>
        <taxon>Ecdysozoa</taxon>
        <taxon>Nematoda</taxon>
        <taxon>Enoplea</taxon>
        <taxon>Dorylaimia</taxon>
        <taxon>Mermithida</taxon>
        <taxon>Mermithoidea</taxon>
        <taxon>Mermithidae</taxon>
        <taxon>Romanomermis</taxon>
    </lineage>
</organism>
<proteinExistence type="predicted"/>
<evidence type="ECO:0000313" key="1">
    <source>
        <dbReference type="Proteomes" id="UP000887565"/>
    </source>
</evidence>
<dbReference type="Proteomes" id="UP000887565">
    <property type="component" value="Unplaced"/>
</dbReference>
<protein>
    <submittedName>
        <fullName evidence="2">Uncharacterized protein</fullName>
    </submittedName>
</protein>
<keyword evidence="1" id="KW-1185">Reference proteome</keyword>